<dbReference type="GO" id="GO:0030307">
    <property type="term" value="P:positive regulation of cell growth"/>
    <property type="evidence" value="ECO:0007669"/>
    <property type="project" value="TreeGrafter"/>
</dbReference>
<protein>
    <recommendedName>
        <fullName evidence="3">Raptor N-terminal CASPase-like domain-containing protein</fullName>
    </recommendedName>
</protein>
<keyword evidence="5" id="KW-1185">Reference proteome</keyword>
<keyword evidence="2" id="KW-0677">Repeat</keyword>
<dbReference type="GO" id="GO:0009267">
    <property type="term" value="P:cellular response to starvation"/>
    <property type="evidence" value="ECO:0007669"/>
    <property type="project" value="TreeGrafter"/>
</dbReference>
<dbReference type="InterPro" id="IPR029347">
    <property type="entry name" value="Raptor_N"/>
</dbReference>
<evidence type="ECO:0000313" key="4">
    <source>
        <dbReference type="EMBL" id="KAH9510555.1"/>
    </source>
</evidence>
<evidence type="ECO:0000256" key="2">
    <source>
        <dbReference type="ARBA" id="ARBA00022737"/>
    </source>
</evidence>
<dbReference type="PANTHER" id="PTHR12848">
    <property type="entry name" value="REGULATORY-ASSOCIATED PROTEIN OF MTOR"/>
    <property type="match status" value="1"/>
</dbReference>
<dbReference type="GO" id="GO:0071230">
    <property type="term" value="P:cellular response to amino acid stimulus"/>
    <property type="evidence" value="ECO:0007669"/>
    <property type="project" value="TreeGrafter"/>
</dbReference>
<dbReference type="AlphaFoldDB" id="A0A922HU98"/>
<dbReference type="SMART" id="SM01302">
    <property type="entry name" value="Raptor_N"/>
    <property type="match status" value="1"/>
</dbReference>
<reference evidence="4" key="1">
    <citation type="submission" date="2013-05" db="EMBL/GenBank/DDBJ databases">
        <authorList>
            <person name="Yim A.K.Y."/>
            <person name="Chan T.F."/>
            <person name="Ji K.M."/>
            <person name="Liu X.Y."/>
            <person name="Zhou J.W."/>
            <person name="Li R.Q."/>
            <person name="Yang K.Y."/>
            <person name="Li J."/>
            <person name="Li M."/>
            <person name="Law P.T.W."/>
            <person name="Wu Y.L."/>
            <person name="Cai Z.L."/>
            <person name="Qin H."/>
            <person name="Bao Y."/>
            <person name="Leung R.K.K."/>
            <person name="Ng P.K.S."/>
            <person name="Zou J."/>
            <person name="Zhong X.J."/>
            <person name="Ran P.X."/>
            <person name="Zhong N.S."/>
            <person name="Liu Z.G."/>
            <person name="Tsui S.K.W."/>
        </authorList>
    </citation>
    <scope>NUCLEOTIDE SEQUENCE</scope>
    <source>
        <strain evidence="4">Derf</strain>
        <tissue evidence="4">Whole organism</tissue>
    </source>
</reference>
<dbReference type="InterPro" id="IPR004083">
    <property type="entry name" value="Raptor"/>
</dbReference>
<dbReference type="GO" id="GO:0038202">
    <property type="term" value="P:TORC1 signaling"/>
    <property type="evidence" value="ECO:0007669"/>
    <property type="project" value="TreeGrafter"/>
</dbReference>
<dbReference type="GO" id="GO:0010506">
    <property type="term" value="P:regulation of autophagy"/>
    <property type="evidence" value="ECO:0007669"/>
    <property type="project" value="TreeGrafter"/>
</dbReference>
<dbReference type="EMBL" id="ASGP02000004">
    <property type="protein sequence ID" value="KAH9510555.1"/>
    <property type="molecule type" value="Genomic_DNA"/>
</dbReference>
<keyword evidence="1" id="KW-0853">WD repeat</keyword>
<evidence type="ECO:0000313" key="5">
    <source>
        <dbReference type="Proteomes" id="UP000790347"/>
    </source>
</evidence>
<dbReference type="Pfam" id="PF14538">
    <property type="entry name" value="Raptor_N"/>
    <property type="match status" value="1"/>
</dbReference>
<name>A0A922HU98_DERFA</name>
<feature type="domain" description="Raptor N-terminal CASPase-like" evidence="3">
    <location>
        <begin position="1"/>
        <end position="149"/>
    </location>
</feature>
<dbReference type="Proteomes" id="UP000790347">
    <property type="component" value="Unassembled WGS sequence"/>
</dbReference>
<dbReference type="GO" id="GO:0005737">
    <property type="term" value="C:cytoplasm"/>
    <property type="evidence" value="ECO:0007669"/>
    <property type="project" value="TreeGrafter"/>
</dbReference>
<accession>A0A922HU98</accession>
<dbReference type="GO" id="GO:0030674">
    <property type="term" value="F:protein-macromolecule adaptor activity"/>
    <property type="evidence" value="ECO:0007669"/>
    <property type="project" value="TreeGrafter"/>
</dbReference>
<organism evidence="4 5">
    <name type="scientific">Dermatophagoides farinae</name>
    <name type="common">American house dust mite</name>
    <dbReference type="NCBI Taxonomy" id="6954"/>
    <lineage>
        <taxon>Eukaryota</taxon>
        <taxon>Metazoa</taxon>
        <taxon>Ecdysozoa</taxon>
        <taxon>Arthropoda</taxon>
        <taxon>Chelicerata</taxon>
        <taxon>Arachnida</taxon>
        <taxon>Acari</taxon>
        <taxon>Acariformes</taxon>
        <taxon>Sarcoptiformes</taxon>
        <taxon>Astigmata</taxon>
        <taxon>Psoroptidia</taxon>
        <taxon>Analgoidea</taxon>
        <taxon>Pyroglyphidae</taxon>
        <taxon>Dermatophagoidinae</taxon>
        <taxon>Dermatophagoides</taxon>
    </lineage>
</organism>
<dbReference type="Gene3D" id="3.40.50.720">
    <property type="entry name" value="NAD(P)-binding Rossmann-like Domain"/>
    <property type="match status" value="1"/>
</dbReference>
<evidence type="ECO:0000256" key="1">
    <source>
        <dbReference type="ARBA" id="ARBA00022574"/>
    </source>
</evidence>
<sequence length="205" mass="23094">MKTVSVGVVLCLNIGIDPPDIIKPIPHAVLQSWTDPFASAASKASDTIANNLTKQYERLKSRPCYKHLIDPTIEDVKKLCTSLRKKSKEERVLFVITDVTKIVADVLNSNSLLEMARRSRLIINWVGPYCHYERPVVQACVDAGSEGYKINTGTLNSVINGYRTMNQLRAIRRRLYAEVLTKKIPKSRTILKRKIAPFTRSEIVG</sequence>
<comment type="caution">
    <text evidence="4">The sequence shown here is derived from an EMBL/GenBank/DDBJ whole genome shotgun (WGS) entry which is preliminary data.</text>
</comment>
<proteinExistence type="predicted"/>
<dbReference type="PRINTS" id="PR01547">
    <property type="entry name" value="YEAST176DUF"/>
</dbReference>
<dbReference type="PANTHER" id="PTHR12848:SF16">
    <property type="entry name" value="REGULATORY-ASSOCIATED PROTEIN OF MTOR"/>
    <property type="match status" value="1"/>
</dbReference>
<reference evidence="4" key="2">
    <citation type="journal article" date="2022" name="Res Sq">
        <title>Comparative Genomics Reveals Insights into the Divergent Evolution of Astigmatic Mites and Household Pest Adaptations.</title>
        <authorList>
            <person name="Xiong Q."/>
            <person name="Wan A.T.-Y."/>
            <person name="Liu X.-Y."/>
            <person name="Fung C.S.-H."/>
            <person name="Xiao X."/>
            <person name="Malainual N."/>
            <person name="Hou J."/>
            <person name="Wang L."/>
            <person name="Wang M."/>
            <person name="Yang K."/>
            <person name="Cui Y."/>
            <person name="Leung E."/>
            <person name="Nong W."/>
            <person name="Shin S.-K."/>
            <person name="Au S."/>
            <person name="Jeong K.Y."/>
            <person name="Chew F.T."/>
            <person name="Hui J."/>
            <person name="Leung T.F."/>
            <person name="Tungtrongchitr A."/>
            <person name="Zhong N."/>
            <person name="Liu Z."/>
            <person name="Tsui S."/>
        </authorList>
    </citation>
    <scope>NUCLEOTIDE SEQUENCE</scope>
    <source>
        <strain evidence="4">Derf</strain>
        <tissue evidence="4">Whole organism</tissue>
    </source>
</reference>
<gene>
    <name evidence="4" type="ORF">DERF_009079</name>
</gene>
<evidence type="ECO:0000259" key="3">
    <source>
        <dbReference type="SMART" id="SM01302"/>
    </source>
</evidence>
<dbReference type="GO" id="GO:0031931">
    <property type="term" value="C:TORC1 complex"/>
    <property type="evidence" value="ECO:0007669"/>
    <property type="project" value="InterPro"/>
</dbReference>